<reference evidence="1 2" key="1">
    <citation type="submission" date="2017-09" db="EMBL/GenBank/DDBJ databases">
        <title>Depth-based differentiation of microbial function through sediment-hosted aquifers and enrichment of novel symbionts in the deep terrestrial subsurface.</title>
        <authorList>
            <person name="Probst A.J."/>
            <person name="Ladd B."/>
            <person name="Jarett J.K."/>
            <person name="Geller-Mcgrath D.E."/>
            <person name="Sieber C.M."/>
            <person name="Emerson J.B."/>
            <person name="Anantharaman K."/>
            <person name="Thomas B.C."/>
            <person name="Malmstrom R."/>
            <person name="Stieglmeier M."/>
            <person name="Klingl A."/>
            <person name="Woyke T."/>
            <person name="Ryan C.M."/>
            <person name="Banfield J.F."/>
        </authorList>
    </citation>
    <scope>NUCLEOTIDE SEQUENCE [LARGE SCALE GENOMIC DNA]</scope>
    <source>
        <strain evidence="1">CG10_big_fil_rev_8_21_14_0_10_45_14</strain>
    </source>
</reference>
<dbReference type="AlphaFoldDB" id="A0A2H0RKS8"/>
<evidence type="ECO:0000313" key="2">
    <source>
        <dbReference type="Proteomes" id="UP000230833"/>
    </source>
</evidence>
<organism evidence="1 2">
    <name type="scientific">Candidatus Vogelbacteria bacterium CG10_big_fil_rev_8_21_14_0_10_45_14</name>
    <dbReference type="NCBI Taxonomy" id="1975042"/>
    <lineage>
        <taxon>Bacteria</taxon>
        <taxon>Candidatus Vogeliibacteriota</taxon>
    </lineage>
</organism>
<protein>
    <recommendedName>
        <fullName evidence="3">SpoVT-AbrB domain-containing protein</fullName>
    </recommendedName>
</protein>
<dbReference type="Proteomes" id="UP000230833">
    <property type="component" value="Unassembled WGS sequence"/>
</dbReference>
<sequence>MKTLEKIVNLSEKGQITLPMSWRSKIGTNIVRVSVGDGYILNITPVSTKQDKETGWVSIFDSGEKRPSIDEMINFLKKEKSKRATKRVKR</sequence>
<comment type="caution">
    <text evidence="1">The sequence shown here is derived from an EMBL/GenBank/DDBJ whole genome shotgun (WGS) entry which is preliminary data.</text>
</comment>
<evidence type="ECO:0008006" key="3">
    <source>
        <dbReference type="Google" id="ProtNLM"/>
    </source>
</evidence>
<accession>A0A2H0RKS8</accession>
<dbReference type="EMBL" id="PCYL01000013">
    <property type="protein sequence ID" value="PIR47036.1"/>
    <property type="molecule type" value="Genomic_DNA"/>
</dbReference>
<proteinExistence type="predicted"/>
<evidence type="ECO:0000313" key="1">
    <source>
        <dbReference type="EMBL" id="PIR47036.1"/>
    </source>
</evidence>
<name>A0A2H0RKS8_9BACT</name>
<gene>
    <name evidence="1" type="ORF">COV07_01175</name>
</gene>